<name>A0A1D9G3F6_MOOP1</name>
<accession>A0A1D9G3F6</accession>
<evidence type="ECO:0000256" key="1">
    <source>
        <dbReference type="SAM" id="MobiDB-lite"/>
    </source>
</evidence>
<dbReference type="Proteomes" id="UP000176944">
    <property type="component" value="Chromosome"/>
</dbReference>
<reference evidence="3" key="1">
    <citation type="submission" date="2016-10" db="EMBL/GenBank/DDBJ databases">
        <title>Comparative genomics uncovers the prolific and rare metabolic potential of the cyanobacterial genus Moorea.</title>
        <authorList>
            <person name="Leao T."/>
            <person name="Castelao G."/>
            <person name="Korobeynikov A."/>
            <person name="Monroe E.A."/>
            <person name="Podell S."/>
            <person name="Glukhov E."/>
            <person name="Allen E."/>
            <person name="Gerwick W.H."/>
            <person name="Gerwick L."/>
        </authorList>
    </citation>
    <scope>NUCLEOTIDE SEQUENCE [LARGE SCALE GENOMIC DNA]</scope>
    <source>
        <strain evidence="3">JHB</strain>
    </source>
</reference>
<sequence length="90" mass="9908">MKRARCPFHKTIQIIPLLSKAKKLSWLVTPSTENQTGKMPVPQNYSNHSIKSNGQDARSTKNKMSVPQKKGADCVGSPKIEVDSTELKSG</sequence>
<gene>
    <name evidence="2" type="ORF">BJP36_21930</name>
</gene>
<evidence type="ECO:0000313" key="3">
    <source>
        <dbReference type="Proteomes" id="UP000176944"/>
    </source>
</evidence>
<dbReference type="EMBL" id="CP017708">
    <property type="protein sequence ID" value="AOY82167.1"/>
    <property type="molecule type" value="Genomic_DNA"/>
</dbReference>
<feature type="region of interest" description="Disordered" evidence="1">
    <location>
        <begin position="31"/>
        <end position="90"/>
    </location>
</feature>
<organism evidence="2 3">
    <name type="scientific">Moorena producens (strain JHB)</name>
    <dbReference type="NCBI Taxonomy" id="1454205"/>
    <lineage>
        <taxon>Bacteria</taxon>
        <taxon>Bacillati</taxon>
        <taxon>Cyanobacteriota</taxon>
        <taxon>Cyanophyceae</taxon>
        <taxon>Coleofasciculales</taxon>
        <taxon>Coleofasciculaceae</taxon>
        <taxon>Moorena</taxon>
    </lineage>
</organism>
<feature type="compositionally biased region" description="Basic and acidic residues" evidence="1">
    <location>
        <begin position="80"/>
        <end position="90"/>
    </location>
</feature>
<dbReference type="AlphaFoldDB" id="A0A1D9G3F6"/>
<proteinExistence type="predicted"/>
<feature type="compositionally biased region" description="Polar residues" evidence="1">
    <location>
        <begin position="31"/>
        <end position="65"/>
    </location>
</feature>
<evidence type="ECO:0000313" key="2">
    <source>
        <dbReference type="EMBL" id="AOY82167.1"/>
    </source>
</evidence>
<protein>
    <submittedName>
        <fullName evidence="2">Uncharacterized protein</fullName>
    </submittedName>
</protein>